<dbReference type="InterPro" id="IPR029063">
    <property type="entry name" value="SAM-dependent_MTases_sf"/>
</dbReference>
<evidence type="ECO:0000313" key="3">
    <source>
        <dbReference type="Proteomes" id="UP000286100"/>
    </source>
</evidence>
<sequence length="232" mass="27369">MKRETVNAIRTVLEEVIPPFLRDSGAMRWLFRRHWGPLVDDIERFRERIPFVTAEEYRSIYERMPRVQDETDNSEACLKRIVDAIEGETVLDVGCGTGYLLDWLKQRRPALKLTGTDFIIEEGTRSRHPEIRFVEGHVERLPFDDNAFDTVICTHVLEHILEFRTALAELRRVAAKRLIIVVPQEREYRFTFNPHLHFFPYPHSFLRYVTPIPEGHVIESVGRDIFYFEDVG</sequence>
<gene>
    <name evidence="2" type="ORF">D3876_05180</name>
</gene>
<proteinExistence type="predicted"/>
<dbReference type="PANTHER" id="PTHR43591:SF24">
    <property type="entry name" value="2-METHOXY-6-POLYPRENYL-1,4-BENZOQUINOL METHYLASE, MITOCHONDRIAL"/>
    <property type="match status" value="1"/>
</dbReference>
<dbReference type="Pfam" id="PF08241">
    <property type="entry name" value="Methyltransf_11"/>
    <property type="match status" value="1"/>
</dbReference>
<dbReference type="SUPFAM" id="SSF53335">
    <property type="entry name" value="S-adenosyl-L-methionine-dependent methyltransferases"/>
    <property type="match status" value="1"/>
</dbReference>
<dbReference type="RefSeq" id="WP_119761065.1">
    <property type="nucleotide sequence ID" value="NZ_QYUM01000002.1"/>
</dbReference>
<dbReference type="OrthoDB" id="9777830at2"/>
<reference evidence="2 3" key="1">
    <citation type="submission" date="2018-09" db="EMBL/GenBank/DDBJ databases">
        <authorList>
            <person name="Zhu H."/>
        </authorList>
    </citation>
    <scope>NUCLEOTIDE SEQUENCE [LARGE SCALE GENOMIC DNA]</scope>
    <source>
        <strain evidence="2 3">K2R01-6</strain>
    </source>
</reference>
<keyword evidence="3" id="KW-1185">Reference proteome</keyword>
<dbReference type="GO" id="GO:0008757">
    <property type="term" value="F:S-adenosylmethionine-dependent methyltransferase activity"/>
    <property type="evidence" value="ECO:0007669"/>
    <property type="project" value="InterPro"/>
</dbReference>
<dbReference type="InterPro" id="IPR013216">
    <property type="entry name" value="Methyltransf_11"/>
</dbReference>
<dbReference type="GO" id="GO:0032259">
    <property type="term" value="P:methylation"/>
    <property type="evidence" value="ECO:0007669"/>
    <property type="project" value="UniProtKB-KW"/>
</dbReference>
<feature type="domain" description="Methyltransferase type 11" evidence="1">
    <location>
        <begin position="91"/>
        <end position="176"/>
    </location>
</feature>
<dbReference type="Gene3D" id="3.40.50.150">
    <property type="entry name" value="Vaccinia Virus protein VP39"/>
    <property type="match status" value="1"/>
</dbReference>
<evidence type="ECO:0000259" key="1">
    <source>
        <dbReference type="Pfam" id="PF08241"/>
    </source>
</evidence>
<evidence type="ECO:0000313" key="2">
    <source>
        <dbReference type="EMBL" id="RJF94260.1"/>
    </source>
</evidence>
<keyword evidence="2" id="KW-0489">Methyltransferase</keyword>
<dbReference type="AlphaFoldDB" id="A0A418WSL8"/>
<dbReference type="CDD" id="cd02440">
    <property type="entry name" value="AdoMet_MTases"/>
    <property type="match status" value="1"/>
</dbReference>
<keyword evidence="2" id="KW-0808">Transferase</keyword>
<name>A0A418WSL8_9SPHN</name>
<dbReference type="PANTHER" id="PTHR43591">
    <property type="entry name" value="METHYLTRANSFERASE"/>
    <property type="match status" value="1"/>
</dbReference>
<dbReference type="EMBL" id="QYUM01000002">
    <property type="protein sequence ID" value="RJF94260.1"/>
    <property type="molecule type" value="Genomic_DNA"/>
</dbReference>
<protein>
    <submittedName>
        <fullName evidence="2">Class I SAM-dependent methyltransferase</fullName>
    </submittedName>
</protein>
<comment type="caution">
    <text evidence="2">The sequence shown here is derived from an EMBL/GenBank/DDBJ whole genome shotgun (WGS) entry which is preliminary data.</text>
</comment>
<accession>A0A418WSL8</accession>
<organism evidence="2 3">
    <name type="scientific">Sphingomonas cavernae</name>
    <dbReference type="NCBI Taxonomy" id="2320861"/>
    <lineage>
        <taxon>Bacteria</taxon>
        <taxon>Pseudomonadati</taxon>
        <taxon>Pseudomonadota</taxon>
        <taxon>Alphaproteobacteria</taxon>
        <taxon>Sphingomonadales</taxon>
        <taxon>Sphingomonadaceae</taxon>
        <taxon>Sphingomonas</taxon>
    </lineage>
</organism>
<dbReference type="Proteomes" id="UP000286100">
    <property type="component" value="Unassembled WGS sequence"/>
</dbReference>